<evidence type="ECO:0000313" key="5">
    <source>
        <dbReference type="EMBL" id="MBF2709310.1"/>
    </source>
</evidence>
<protein>
    <submittedName>
        <fullName evidence="5">Restriction endonuclease subunit S</fullName>
    </submittedName>
</protein>
<dbReference type="Gene3D" id="1.10.287.1120">
    <property type="entry name" value="Bipartite methylase S protein"/>
    <property type="match status" value="1"/>
</dbReference>
<gene>
    <name evidence="5" type="ORF">IR213_12010</name>
</gene>
<dbReference type="InterPro" id="IPR044946">
    <property type="entry name" value="Restrct_endonuc_typeI_TRD_sf"/>
</dbReference>
<dbReference type="GO" id="GO:0003677">
    <property type="term" value="F:DNA binding"/>
    <property type="evidence" value="ECO:0007669"/>
    <property type="project" value="UniProtKB-KW"/>
</dbReference>
<dbReference type="SUPFAM" id="SSF116734">
    <property type="entry name" value="DNA methylase specificity domain"/>
    <property type="match status" value="2"/>
</dbReference>
<evidence type="ECO:0000313" key="6">
    <source>
        <dbReference type="Proteomes" id="UP000646211"/>
    </source>
</evidence>
<dbReference type="CDD" id="cd17282">
    <property type="entry name" value="RMtype1_S_Eco16444ORF1681_TRD1-CR1_like"/>
    <property type="match status" value="1"/>
</dbReference>
<comment type="caution">
    <text evidence="5">The sequence shown here is derived from an EMBL/GenBank/DDBJ whole genome shotgun (WGS) entry which is preliminary data.</text>
</comment>
<dbReference type="AlphaFoldDB" id="A0A930UC21"/>
<name>A0A930UC21_9FLAO</name>
<sequence length="408" mass="45467">MELRAGYKNTEVGLIPEDWEVHRLGDIAFLKRGKFTPRPRNNPIYYGGEIPFVQTGDVTKSNGKIINYTQTLNEEGLAVSALFKKGTILMTIAANIGYTGILEIDMACPDSLVAIDGLGKTDNVFLNFYFSFRREKLEELATTGAQMNLNIERLSPFKIPLPPTKAEQTAIASALSDADALISSLEKLIAKKSNIKEGVMQKLLQPKEDWEVKKLGDVGEFKNGINKAAEDFGYGYPFVNLMDVFGTSKINTTLHLGLINANDNDRKMYALKKGDVLFIRSSVKPEGVGLTCLIETDLENTVYSGFIIRFRDNGNLSDEFKEYCFSTSHFRNRVIASSSVSANTNINQDALKNLVLSYPKSKVEQTRIATILSDMDNEITALATKLEKYRKVKLGMMQNLLKGKIRLV</sequence>
<dbReference type="CDD" id="cd17517">
    <property type="entry name" value="RMtype1_S_EcoKI_StySPI-TRD2-CR2_like"/>
    <property type="match status" value="1"/>
</dbReference>
<dbReference type="InterPro" id="IPR052021">
    <property type="entry name" value="Type-I_RS_S_subunit"/>
</dbReference>
<organism evidence="5 6">
    <name type="scientific">Flavobacterium soyangense</name>
    <dbReference type="NCBI Taxonomy" id="2023265"/>
    <lineage>
        <taxon>Bacteria</taxon>
        <taxon>Pseudomonadati</taxon>
        <taxon>Bacteroidota</taxon>
        <taxon>Flavobacteriia</taxon>
        <taxon>Flavobacteriales</taxon>
        <taxon>Flavobacteriaceae</taxon>
        <taxon>Flavobacterium</taxon>
    </lineage>
</organism>
<keyword evidence="5" id="KW-0378">Hydrolase</keyword>
<keyword evidence="3" id="KW-0238">DNA-binding</keyword>
<reference evidence="5" key="1">
    <citation type="submission" date="2020-11" db="EMBL/GenBank/DDBJ databases">
        <title>Genome of Flavobacterium soyangense.</title>
        <authorList>
            <person name="Liu Q."/>
            <person name="Xin Y.-H."/>
        </authorList>
    </citation>
    <scope>NUCLEOTIDE SEQUENCE</scope>
    <source>
        <strain evidence="5">CGMCC 1.13493</strain>
    </source>
</reference>
<dbReference type="Gene3D" id="3.90.220.20">
    <property type="entry name" value="DNA methylase specificity domains"/>
    <property type="match status" value="2"/>
</dbReference>
<dbReference type="EMBL" id="JADHEC010000028">
    <property type="protein sequence ID" value="MBF2709310.1"/>
    <property type="molecule type" value="Genomic_DNA"/>
</dbReference>
<keyword evidence="6" id="KW-1185">Reference proteome</keyword>
<evidence type="ECO:0000256" key="3">
    <source>
        <dbReference type="ARBA" id="ARBA00023125"/>
    </source>
</evidence>
<evidence type="ECO:0000256" key="2">
    <source>
        <dbReference type="ARBA" id="ARBA00022747"/>
    </source>
</evidence>
<dbReference type="PANTHER" id="PTHR30408">
    <property type="entry name" value="TYPE-1 RESTRICTION ENZYME ECOKI SPECIFICITY PROTEIN"/>
    <property type="match status" value="1"/>
</dbReference>
<keyword evidence="5" id="KW-0255">Endonuclease</keyword>
<accession>A0A930UC21</accession>
<evidence type="ECO:0000256" key="1">
    <source>
        <dbReference type="ARBA" id="ARBA00010923"/>
    </source>
</evidence>
<evidence type="ECO:0000259" key="4">
    <source>
        <dbReference type="Pfam" id="PF01420"/>
    </source>
</evidence>
<keyword evidence="2" id="KW-0680">Restriction system</keyword>
<feature type="domain" description="Type I restriction modification DNA specificity" evidence="4">
    <location>
        <begin position="16"/>
        <end position="189"/>
    </location>
</feature>
<dbReference type="GO" id="GO:0004519">
    <property type="term" value="F:endonuclease activity"/>
    <property type="evidence" value="ECO:0007669"/>
    <property type="project" value="UniProtKB-KW"/>
</dbReference>
<dbReference type="PANTHER" id="PTHR30408:SF12">
    <property type="entry name" value="TYPE I RESTRICTION ENZYME MJAVIII SPECIFICITY SUBUNIT"/>
    <property type="match status" value="1"/>
</dbReference>
<comment type="similarity">
    <text evidence="1">Belongs to the type-I restriction system S methylase family.</text>
</comment>
<dbReference type="GO" id="GO:0009307">
    <property type="term" value="P:DNA restriction-modification system"/>
    <property type="evidence" value="ECO:0007669"/>
    <property type="project" value="UniProtKB-KW"/>
</dbReference>
<dbReference type="Proteomes" id="UP000646211">
    <property type="component" value="Unassembled WGS sequence"/>
</dbReference>
<dbReference type="Pfam" id="PF01420">
    <property type="entry name" value="Methylase_S"/>
    <property type="match status" value="2"/>
</dbReference>
<proteinExistence type="inferred from homology"/>
<dbReference type="RefSeq" id="WP_194312553.1">
    <property type="nucleotide sequence ID" value="NZ_JADHEC010000028.1"/>
</dbReference>
<keyword evidence="5" id="KW-0540">Nuclease</keyword>
<dbReference type="InterPro" id="IPR000055">
    <property type="entry name" value="Restrct_endonuc_typeI_TRD"/>
</dbReference>
<feature type="domain" description="Type I restriction modification DNA specificity" evidence="4">
    <location>
        <begin position="208"/>
        <end position="384"/>
    </location>
</feature>